<name>A0ACC6QYY3_9GAMM</name>
<comment type="caution">
    <text evidence="1">The sequence shown here is derived from an EMBL/GenBank/DDBJ whole genome shotgun (WGS) entry which is preliminary data.</text>
</comment>
<accession>A0ACC6QYY3</accession>
<keyword evidence="1" id="KW-0547">Nucleotide-binding</keyword>
<organism evidence="1 2">
    <name type="scientific">Pseudoalteromonas undina</name>
    <dbReference type="NCBI Taxonomy" id="43660"/>
    <lineage>
        <taxon>Bacteria</taxon>
        <taxon>Pseudomonadati</taxon>
        <taxon>Pseudomonadota</taxon>
        <taxon>Gammaproteobacteria</taxon>
        <taxon>Alteromonadales</taxon>
        <taxon>Pseudoalteromonadaceae</taxon>
        <taxon>Pseudoalteromonas</taxon>
    </lineage>
</organism>
<evidence type="ECO:0000313" key="2">
    <source>
        <dbReference type="Proteomes" id="UP001374952"/>
    </source>
</evidence>
<protein>
    <submittedName>
        <fullName evidence="1">ABC transporter ATP-binding protein</fullName>
    </submittedName>
</protein>
<reference evidence="1" key="1">
    <citation type="submission" date="2024-02" db="EMBL/GenBank/DDBJ databases">
        <title>Bacteria isolated from the canopy kelp, Nereocystis luetkeana.</title>
        <authorList>
            <person name="Pfister C.A."/>
            <person name="Younker I.T."/>
            <person name="Light S.H."/>
        </authorList>
    </citation>
    <scope>NUCLEOTIDE SEQUENCE</scope>
    <source>
        <strain evidence="1">TN.2.01</strain>
    </source>
</reference>
<gene>
    <name evidence="1" type="ORF">V6250_01410</name>
</gene>
<proteinExistence type="predicted"/>
<dbReference type="Proteomes" id="UP001374952">
    <property type="component" value="Unassembled WGS sequence"/>
</dbReference>
<sequence length="307" mass="33850">MAKIAPIILELQQLSFAYKGAERLTVDAVSLQLKQGTCTAILGPNGTGKSTLISLMTGLLAPAAGRIEYPHYQQLSLKQAIAKKVALVPQDFAFYEELTVYDNLAFFVAISEKNRRLHAQYIESAIAACNLQAVTNKRASTLSGGYKRRLNIAIALSKQPDIIFLDEPTVGIDPLSRDAIISLLQDLKKQGKTLVYTSHLLYEVAQLCDDVVFIKDGKVVANQAINNAQLTLNFTTTNRLSQMQLALFTEQLTVVNEAHYQLTISDTKLLGSLFSALSQLSDEIKSVNFSDNQIEQLYRALFSEQAC</sequence>
<keyword evidence="1" id="KW-0067">ATP-binding</keyword>
<keyword evidence="2" id="KW-1185">Reference proteome</keyword>
<dbReference type="EMBL" id="JBAKAX010000001">
    <property type="protein sequence ID" value="MEL0602804.1"/>
    <property type="molecule type" value="Genomic_DNA"/>
</dbReference>
<evidence type="ECO:0000313" key="1">
    <source>
        <dbReference type="EMBL" id="MEL0602804.1"/>
    </source>
</evidence>